<dbReference type="Gene3D" id="3.90.550.10">
    <property type="entry name" value="Spore Coat Polysaccharide Biosynthesis Protein SpsA, Chain A"/>
    <property type="match status" value="1"/>
</dbReference>
<gene>
    <name evidence="4" type="primary">ispD</name>
    <name evidence="4" type="ORF">ANASTE_00221</name>
</gene>
<dbReference type="Pfam" id="PF01128">
    <property type="entry name" value="IspD"/>
    <property type="match status" value="1"/>
</dbReference>
<dbReference type="GO" id="GO:0008299">
    <property type="term" value="P:isoprenoid biosynthetic process"/>
    <property type="evidence" value="ECO:0007669"/>
    <property type="project" value="UniProtKB-KW"/>
</dbReference>
<evidence type="ECO:0000256" key="2">
    <source>
        <dbReference type="ARBA" id="ARBA00022695"/>
    </source>
</evidence>
<dbReference type="Proteomes" id="UP000005178">
    <property type="component" value="Unassembled WGS sequence"/>
</dbReference>
<dbReference type="EC" id="2.7.7.60" evidence="4"/>
<dbReference type="PANTHER" id="PTHR32125">
    <property type="entry name" value="2-C-METHYL-D-ERYTHRITOL 4-PHOSPHATE CYTIDYLYLTRANSFERASE, CHLOROPLASTIC"/>
    <property type="match status" value="1"/>
</dbReference>
<dbReference type="STRING" id="445971.ANASTE_00221"/>
<dbReference type="SUPFAM" id="SSF53448">
    <property type="entry name" value="Nucleotide-diphospho-sugar transferases"/>
    <property type="match status" value="1"/>
</dbReference>
<keyword evidence="5" id="KW-1185">Reference proteome</keyword>
<dbReference type="FunFam" id="3.90.550.10:FF:000003">
    <property type="entry name" value="2-C-methyl-D-erythritol 4-phosphate cytidylyltransferase"/>
    <property type="match status" value="1"/>
</dbReference>
<sequence length="238" mass="27217">MILRRGFLMSTGMVILAGGIGKRMNRPVPKQFLLLGGKPIILHVLEKIEQIEEIEKVVICSPKEHIEEMQKLIFNHNIQKNILCVEGGKSRQESTYIGCKNLQGVDSIIVHEAVRPFVSKKEYLDLINDESENVIYGLDIPFTVLKQEDGYIKENLKRDELINVQLPQKFNGELLLKAHEDAAKEGLFFTEDASLFYHYNPDKKVRVLKGSLYNVKITTPVDLVTCEEIYKEFIVGKE</sequence>
<keyword evidence="1 4" id="KW-0808">Transferase</keyword>
<dbReference type="InterPro" id="IPR034683">
    <property type="entry name" value="IspD/TarI"/>
</dbReference>
<evidence type="ECO:0000256" key="1">
    <source>
        <dbReference type="ARBA" id="ARBA00022679"/>
    </source>
</evidence>
<keyword evidence="3" id="KW-0414">Isoprene biosynthesis</keyword>
<keyword evidence="2 4" id="KW-0548">Nucleotidyltransferase</keyword>
<dbReference type="AlphaFoldDB" id="B1C681"/>
<evidence type="ECO:0000313" key="4">
    <source>
        <dbReference type="EMBL" id="EDS73366.1"/>
    </source>
</evidence>
<dbReference type="EMBL" id="ABIL02000004">
    <property type="protein sequence ID" value="EDS73366.1"/>
    <property type="molecule type" value="Genomic_DNA"/>
</dbReference>
<proteinExistence type="predicted"/>
<reference evidence="4" key="1">
    <citation type="submission" date="2008-01" db="EMBL/GenBank/DDBJ databases">
        <authorList>
            <person name="Fulton L."/>
            <person name="Clifton S."/>
            <person name="Fulton B."/>
            <person name="Xu J."/>
            <person name="Minx P."/>
            <person name="Pepin K.H."/>
            <person name="Johnson M."/>
            <person name="Thiruvilangam P."/>
            <person name="Bhonagiri V."/>
            <person name="Nash W.E."/>
            <person name="Mardis E.R."/>
            <person name="Wilson R.K."/>
        </authorList>
    </citation>
    <scope>NUCLEOTIDE SEQUENCE [LARGE SCALE GENOMIC DNA]</scope>
    <source>
        <strain evidence="4">DSM 17244</strain>
    </source>
</reference>
<comment type="caution">
    <text evidence="4">The sequence shown here is derived from an EMBL/GenBank/DDBJ whole genome shotgun (WGS) entry which is preliminary data.</text>
</comment>
<dbReference type="InterPro" id="IPR050088">
    <property type="entry name" value="IspD/TarI_cytidylyltransf_bact"/>
</dbReference>
<protein>
    <submittedName>
        <fullName evidence="4">2-C-methyl-D-erythritol 4-phosphate cytidylyltransferase</fullName>
        <ecNumber evidence="4">2.7.7.60</ecNumber>
    </submittedName>
</protein>
<organism evidence="4 5">
    <name type="scientific">Anaerofustis stercorihominis DSM 17244</name>
    <dbReference type="NCBI Taxonomy" id="445971"/>
    <lineage>
        <taxon>Bacteria</taxon>
        <taxon>Bacillati</taxon>
        <taxon>Bacillota</taxon>
        <taxon>Clostridia</taxon>
        <taxon>Eubacteriales</taxon>
        <taxon>Eubacteriaceae</taxon>
        <taxon>Anaerofustis</taxon>
    </lineage>
</organism>
<evidence type="ECO:0000256" key="3">
    <source>
        <dbReference type="ARBA" id="ARBA00023229"/>
    </source>
</evidence>
<dbReference type="PANTHER" id="PTHR32125:SF4">
    <property type="entry name" value="2-C-METHYL-D-ERYTHRITOL 4-PHOSPHATE CYTIDYLYLTRANSFERASE, CHLOROPLASTIC"/>
    <property type="match status" value="1"/>
</dbReference>
<dbReference type="InterPro" id="IPR029044">
    <property type="entry name" value="Nucleotide-diphossugar_trans"/>
</dbReference>
<dbReference type="GO" id="GO:0050518">
    <property type="term" value="F:2-C-methyl-D-erythritol 4-phosphate cytidylyltransferase activity"/>
    <property type="evidence" value="ECO:0007669"/>
    <property type="project" value="UniProtKB-EC"/>
</dbReference>
<name>B1C681_9FIRM</name>
<evidence type="ECO:0000313" key="5">
    <source>
        <dbReference type="Proteomes" id="UP000005178"/>
    </source>
</evidence>
<accession>B1C681</accession>
<dbReference type="OrthoDB" id="9806837at2"/>
<dbReference type="CDD" id="cd02516">
    <property type="entry name" value="CDP-ME_synthetase"/>
    <property type="match status" value="1"/>
</dbReference>
<dbReference type="HOGENOM" id="CLU_061281_2_0_9"/>
<dbReference type="eggNOG" id="COG1211">
    <property type="taxonomic scope" value="Bacteria"/>
</dbReference>
<reference evidence="4" key="2">
    <citation type="submission" date="2013-08" db="EMBL/GenBank/DDBJ databases">
        <title>Draft genome sequence of Anaerofustis stercorihominis (DSM 17244).</title>
        <authorList>
            <person name="Sudarsanam P."/>
            <person name="Ley R."/>
            <person name="Guruge J."/>
            <person name="Turnbaugh P.J."/>
            <person name="Mahowald M."/>
            <person name="Liep D."/>
            <person name="Gordon J."/>
        </authorList>
    </citation>
    <scope>NUCLEOTIDE SEQUENCE</scope>
    <source>
        <strain evidence="4">DSM 17244</strain>
    </source>
</reference>